<dbReference type="Pfam" id="PF03009">
    <property type="entry name" value="GDPD"/>
    <property type="match status" value="1"/>
</dbReference>
<evidence type="ECO:0000256" key="2">
    <source>
        <dbReference type="ARBA" id="ARBA00022798"/>
    </source>
</evidence>
<evidence type="ECO:0000313" key="8">
    <source>
        <dbReference type="Proteomes" id="UP001642487"/>
    </source>
</evidence>
<evidence type="ECO:0000256" key="1">
    <source>
        <dbReference type="ARBA" id="ARBA00012247"/>
    </source>
</evidence>
<feature type="region of interest" description="Disordered" evidence="5">
    <location>
        <begin position="1"/>
        <end position="30"/>
    </location>
</feature>
<dbReference type="PROSITE" id="PS51704">
    <property type="entry name" value="GP_PDE"/>
    <property type="match status" value="1"/>
</dbReference>
<evidence type="ECO:0000256" key="5">
    <source>
        <dbReference type="SAM" id="MobiDB-lite"/>
    </source>
</evidence>
<dbReference type="EC" id="3.1.4.46" evidence="1"/>
<evidence type="ECO:0000259" key="6">
    <source>
        <dbReference type="PROSITE" id="PS51704"/>
    </source>
</evidence>
<dbReference type="Proteomes" id="UP001642487">
    <property type="component" value="Chromosome 6"/>
</dbReference>
<reference evidence="7 8" key="1">
    <citation type="submission" date="2024-03" db="EMBL/GenBank/DDBJ databases">
        <authorList>
            <person name="Gkanogiannis A."/>
            <person name="Becerra Lopez-Lavalle L."/>
        </authorList>
    </citation>
    <scope>NUCLEOTIDE SEQUENCE [LARGE SCALE GENOMIC DNA]</scope>
</reference>
<feature type="domain" description="GP-PDE" evidence="6">
    <location>
        <begin position="38"/>
        <end position="326"/>
    </location>
</feature>
<dbReference type="InterPro" id="IPR051578">
    <property type="entry name" value="GDPD"/>
</dbReference>
<dbReference type="Gene3D" id="3.20.20.190">
    <property type="entry name" value="Phosphatidylinositol (PI) phosphodiesterase"/>
    <property type="match status" value="1"/>
</dbReference>
<keyword evidence="3" id="KW-0378">Hydrolase</keyword>
<sequence>MSPPPVTSSPPPHLPFPQPREANLVEDPNEPTFKSSKFLVIGHRGCGMNILPSSDPRFKFMKENSIPSFNAATRFPVDFIEFDVQVTKDGCPVIFHDCLILTGEKGAILEKRVTDLMLEEFLSYGPQDDPGKMGKPLFRRTVDGEIFEWKVENDAPLCTLQEAFEKVEHSVGFNIELKFDDLIIYKEEQLALILHQVLQVVEKNAKDRPIIFSSFIPDAAQLVKKLQRTYPVFFLTNGGSKIYPDVRRNSLEEAINVCMVGGLNGIVAEVTSILRNPAAVDKIRNAGLSLITYGQLNNLPEVVYVQRLLGVEGVIVDLVQEITEAVSDIISSECKEGSREHRIDMKAETKPELYQQQMKMRPCFLMNGEQVCSQNINLSSHIDNIIQFYQCK</sequence>
<comment type="catalytic activity">
    <reaction evidence="4">
        <text>a sn-glycero-3-phosphodiester + H2O = an alcohol + sn-glycerol 3-phosphate + H(+)</text>
        <dbReference type="Rhea" id="RHEA:12969"/>
        <dbReference type="ChEBI" id="CHEBI:15377"/>
        <dbReference type="ChEBI" id="CHEBI:15378"/>
        <dbReference type="ChEBI" id="CHEBI:30879"/>
        <dbReference type="ChEBI" id="CHEBI:57597"/>
        <dbReference type="ChEBI" id="CHEBI:83408"/>
        <dbReference type="EC" id="3.1.4.46"/>
    </reaction>
</comment>
<evidence type="ECO:0000256" key="3">
    <source>
        <dbReference type="ARBA" id="ARBA00022801"/>
    </source>
</evidence>
<dbReference type="InterPro" id="IPR030395">
    <property type="entry name" value="GP_PDE_dom"/>
</dbReference>
<name>A0ABP0YWW8_9ROSI</name>
<protein>
    <recommendedName>
        <fullName evidence="1">glycerophosphodiester phosphodiesterase</fullName>
        <ecNumber evidence="1">3.1.4.46</ecNumber>
    </recommendedName>
</protein>
<keyword evidence="2" id="KW-0319">Glycerol metabolism</keyword>
<organism evidence="7 8">
    <name type="scientific">Citrullus colocynthis</name>
    <name type="common">colocynth</name>
    <dbReference type="NCBI Taxonomy" id="252529"/>
    <lineage>
        <taxon>Eukaryota</taxon>
        <taxon>Viridiplantae</taxon>
        <taxon>Streptophyta</taxon>
        <taxon>Embryophyta</taxon>
        <taxon>Tracheophyta</taxon>
        <taxon>Spermatophyta</taxon>
        <taxon>Magnoliopsida</taxon>
        <taxon>eudicotyledons</taxon>
        <taxon>Gunneridae</taxon>
        <taxon>Pentapetalae</taxon>
        <taxon>rosids</taxon>
        <taxon>fabids</taxon>
        <taxon>Cucurbitales</taxon>
        <taxon>Cucurbitaceae</taxon>
        <taxon>Benincaseae</taxon>
        <taxon>Citrullus</taxon>
    </lineage>
</organism>
<dbReference type="InterPro" id="IPR017946">
    <property type="entry name" value="PLC-like_Pdiesterase_TIM-brl"/>
</dbReference>
<accession>A0ABP0YWW8</accession>
<gene>
    <name evidence="7" type="ORF">CITCOLO1_LOCUS17103</name>
</gene>
<evidence type="ECO:0000313" key="7">
    <source>
        <dbReference type="EMBL" id="CAK9324856.1"/>
    </source>
</evidence>
<dbReference type="PANTHER" id="PTHR22958">
    <property type="entry name" value="GLYCEROPHOSPHORYL DIESTER PHOSPHODIESTERASE"/>
    <property type="match status" value="1"/>
</dbReference>
<dbReference type="SUPFAM" id="SSF51695">
    <property type="entry name" value="PLC-like phosphodiesterases"/>
    <property type="match status" value="1"/>
</dbReference>
<keyword evidence="8" id="KW-1185">Reference proteome</keyword>
<evidence type="ECO:0000256" key="4">
    <source>
        <dbReference type="ARBA" id="ARBA00047512"/>
    </source>
</evidence>
<proteinExistence type="predicted"/>
<feature type="compositionally biased region" description="Pro residues" evidence="5">
    <location>
        <begin position="1"/>
        <end position="18"/>
    </location>
</feature>
<dbReference type="PANTHER" id="PTHR22958:SF34">
    <property type="entry name" value="GLYCEROPHOSPHODIESTER PHOSPHODIESTERASE GDPD3"/>
    <property type="match status" value="1"/>
</dbReference>
<dbReference type="EMBL" id="OZ021740">
    <property type="protein sequence ID" value="CAK9324856.1"/>
    <property type="molecule type" value="Genomic_DNA"/>
</dbReference>